<gene>
    <name evidence="1" type="ORF">VICG_01550</name>
</gene>
<dbReference type="GeneID" id="19882261"/>
<dbReference type="Gene3D" id="3.30.230.70">
    <property type="entry name" value="GHMP Kinase, N-terminal domain"/>
    <property type="match status" value="1"/>
</dbReference>
<name>L2GLR5_VITCO</name>
<dbReference type="AlphaFoldDB" id="L2GLR5"/>
<protein>
    <submittedName>
        <fullName evidence="1">Uncharacterized protein</fullName>
    </submittedName>
</protein>
<dbReference type="RefSeq" id="XP_007604996.1">
    <property type="nucleotide sequence ID" value="XM_007604934.1"/>
</dbReference>
<evidence type="ECO:0000313" key="1">
    <source>
        <dbReference type="EMBL" id="ELA41445.1"/>
    </source>
</evidence>
<reference evidence="2" key="1">
    <citation type="submission" date="2011-05" db="EMBL/GenBank/DDBJ databases">
        <title>The genome sequence of Vittaforma corneae strain ATCC 50505.</title>
        <authorList>
            <consortium name="The Broad Institute Genome Sequencing Platform"/>
            <person name="Cuomo C."/>
            <person name="Didier E."/>
            <person name="Bowers L."/>
            <person name="Young S.K."/>
            <person name="Zeng Q."/>
            <person name="Gargeya S."/>
            <person name="Fitzgerald M."/>
            <person name="Haas B."/>
            <person name="Abouelleil A."/>
            <person name="Alvarado L."/>
            <person name="Arachchi H.M."/>
            <person name="Berlin A."/>
            <person name="Chapman S.B."/>
            <person name="Gearin G."/>
            <person name="Goldberg J."/>
            <person name="Griggs A."/>
            <person name="Gujja S."/>
            <person name="Hansen M."/>
            <person name="Heiman D."/>
            <person name="Howarth C."/>
            <person name="Larimer J."/>
            <person name="Lui A."/>
            <person name="MacDonald P.J.P."/>
            <person name="McCowen C."/>
            <person name="Montmayeur A."/>
            <person name="Murphy C."/>
            <person name="Neiman D."/>
            <person name="Pearson M."/>
            <person name="Priest M."/>
            <person name="Roberts A."/>
            <person name="Saif S."/>
            <person name="Shea T."/>
            <person name="Sisk P."/>
            <person name="Stolte C."/>
            <person name="Sykes S."/>
            <person name="Wortman J."/>
            <person name="Nusbaum C."/>
            <person name="Birren B."/>
        </authorList>
    </citation>
    <scope>NUCLEOTIDE SEQUENCE [LARGE SCALE GENOMIC DNA]</scope>
    <source>
        <strain evidence="2">ATCC 50505</strain>
    </source>
</reference>
<sequence length="175" mass="19571">MSFKISHGIFKNYTGSSTIFSSSELVTTTISGPSDNLKRDDCYDSLTIETKVRLFPQCRPFDSMAVGIVNKILDTFVLKEVEKFRSISISVYTNTRNLSMICNSVLIACLDGGIPLKSMFYSVGSSDLFVFSSGKIVLYHCFGYIDDEMSNKRQKELAHIKECIDFAMADVFTIA</sequence>
<dbReference type="HOGENOM" id="CLU_123986_0_0_1"/>
<organism evidence="1 2">
    <name type="scientific">Vittaforma corneae (strain ATCC 50505)</name>
    <name type="common">Microsporidian parasite</name>
    <name type="synonym">Nosema corneum</name>
    <dbReference type="NCBI Taxonomy" id="993615"/>
    <lineage>
        <taxon>Eukaryota</taxon>
        <taxon>Fungi</taxon>
        <taxon>Fungi incertae sedis</taxon>
        <taxon>Microsporidia</taxon>
        <taxon>Nosematidae</taxon>
        <taxon>Vittaforma</taxon>
    </lineage>
</organism>
<dbReference type="InParanoid" id="L2GLR5"/>
<dbReference type="VEuPathDB" id="MicrosporidiaDB:VICG_01550"/>
<dbReference type="EMBL" id="JH370144">
    <property type="protein sequence ID" value="ELA41445.1"/>
    <property type="molecule type" value="Genomic_DNA"/>
</dbReference>
<accession>L2GLR5</accession>
<dbReference type="Proteomes" id="UP000011082">
    <property type="component" value="Unassembled WGS sequence"/>
</dbReference>
<keyword evidence="2" id="KW-1185">Reference proteome</keyword>
<proteinExistence type="predicted"/>
<dbReference type="InterPro" id="IPR027408">
    <property type="entry name" value="PNPase/RNase_PH_dom_sf"/>
</dbReference>
<dbReference type="OrthoDB" id="2191718at2759"/>
<evidence type="ECO:0000313" key="2">
    <source>
        <dbReference type="Proteomes" id="UP000011082"/>
    </source>
</evidence>